<gene>
    <name evidence="1" type="ORF">QO005_004718</name>
</gene>
<protein>
    <recommendedName>
        <fullName evidence="3">Class I SAM-dependent methyltransferase</fullName>
    </recommendedName>
</protein>
<evidence type="ECO:0000313" key="1">
    <source>
        <dbReference type="EMBL" id="MDQ0458357.1"/>
    </source>
</evidence>
<comment type="caution">
    <text evidence="1">The sequence shown here is derived from an EMBL/GenBank/DDBJ whole genome shotgun (WGS) entry which is preliminary data.</text>
</comment>
<dbReference type="Proteomes" id="UP001235269">
    <property type="component" value="Unassembled WGS sequence"/>
</dbReference>
<sequence>MKTKSLPKTWNGDVRNFWSTHSDRLYQFYVLPKIVPFGAGKKVLEIGAEYYSRYIKPIYNSSCSLSLLDIKPYSHPDIKNVLNVDRFIHLDMTVAIADYAEEFDIIISFGVLSHYNFSELQCELYLDNLLQMLKPCGMCAIKIDVQIMEKLEKFSNWEKLLLMIKERFSIQASDTLYDSMGLKQFIITYCSKEKTDVVDRNI</sequence>
<dbReference type="Gene3D" id="3.40.50.150">
    <property type="entry name" value="Vaccinia Virus protein VP39"/>
    <property type="match status" value="1"/>
</dbReference>
<dbReference type="InterPro" id="IPR029063">
    <property type="entry name" value="SAM-dependent_MTases_sf"/>
</dbReference>
<dbReference type="RefSeq" id="WP_307160435.1">
    <property type="nucleotide sequence ID" value="NZ_JAUSWH010000030.1"/>
</dbReference>
<evidence type="ECO:0008006" key="3">
    <source>
        <dbReference type="Google" id="ProtNLM"/>
    </source>
</evidence>
<evidence type="ECO:0000313" key="2">
    <source>
        <dbReference type="Proteomes" id="UP001235269"/>
    </source>
</evidence>
<dbReference type="SUPFAM" id="SSF53335">
    <property type="entry name" value="S-adenosyl-L-methionine-dependent methyltransferases"/>
    <property type="match status" value="1"/>
</dbReference>
<dbReference type="EMBL" id="JAUSWH010000030">
    <property type="protein sequence ID" value="MDQ0458357.1"/>
    <property type="molecule type" value="Genomic_DNA"/>
</dbReference>
<reference evidence="1 2" key="1">
    <citation type="submission" date="2023-07" db="EMBL/GenBank/DDBJ databases">
        <title>Genomic Encyclopedia of Type Strains, Phase IV (KMG-IV): sequencing the most valuable type-strain genomes for metagenomic binning, comparative biology and taxonomic classification.</title>
        <authorList>
            <person name="Goeker M."/>
        </authorList>
    </citation>
    <scope>NUCLEOTIDE SEQUENCE [LARGE SCALE GENOMIC DNA]</scope>
    <source>
        <strain evidence="1 2">DSM 100301</strain>
    </source>
</reference>
<keyword evidence="2" id="KW-1185">Reference proteome</keyword>
<organism evidence="1 2">
    <name type="scientific">Rhizobium paknamense</name>
    <dbReference type="NCBI Taxonomy" id="1206817"/>
    <lineage>
        <taxon>Bacteria</taxon>
        <taxon>Pseudomonadati</taxon>
        <taxon>Pseudomonadota</taxon>
        <taxon>Alphaproteobacteria</taxon>
        <taxon>Hyphomicrobiales</taxon>
        <taxon>Rhizobiaceae</taxon>
        <taxon>Rhizobium/Agrobacterium group</taxon>
        <taxon>Rhizobium</taxon>
    </lineage>
</organism>
<name>A0ABU0IJC6_9HYPH</name>
<proteinExistence type="predicted"/>
<accession>A0ABU0IJC6</accession>